<dbReference type="GO" id="GO:0004792">
    <property type="term" value="F:thiosulfate-cyanide sulfurtransferase activity"/>
    <property type="evidence" value="ECO:0007669"/>
    <property type="project" value="InterPro"/>
</dbReference>
<proteinExistence type="predicted"/>
<dbReference type="CDD" id="cd01444">
    <property type="entry name" value="GlpE_ST"/>
    <property type="match status" value="1"/>
</dbReference>
<dbReference type="EMBL" id="RYYV01000017">
    <property type="protein sequence ID" value="RUL71872.1"/>
    <property type="molecule type" value="Genomic_DNA"/>
</dbReference>
<dbReference type="Gene3D" id="3.40.250.10">
    <property type="entry name" value="Rhodanese-like domain"/>
    <property type="match status" value="1"/>
</dbReference>
<dbReference type="InterPro" id="IPR023695">
    <property type="entry name" value="Thiosulf_sulfurTrfase"/>
</dbReference>
<dbReference type="SUPFAM" id="SSF52821">
    <property type="entry name" value="Rhodanese/Cell cycle control phosphatase"/>
    <property type="match status" value="1"/>
</dbReference>
<dbReference type="InterPro" id="IPR036873">
    <property type="entry name" value="Rhodanese-like_dom_sf"/>
</dbReference>
<keyword evidence="8" id="KW-0808">Transferase</keyword>
<evidence type="ECO:0000256" key="3">
    <source>
        <dbReference type="ARBA" id="ARBA00022692"/>
    </source>
</evidence>
<dbReference type="GO" id="GO:0005737">
    <property type="term" value="C:cytoplasm"/>
    <property type="evidence" value="ECO:0007669"/>
    <property type="project" value="InterPro"/>
</dbReference>
<dbReference type="Pfam" id="PF09335">
    <property type="entry name" value="VTT_dom"/>
    <property type="match status" value="1"/>
</dbReference>
<evidence type="ECO:0000313" key="8">
    <source>
        <dbReference type="EMBL" id="RUL71872.1"/>
    </source>
</evidence>
<name>A0A3S0R1K6_9GAMM</name>
<evidence type="ECO:0000259" key="7">
    <source>
        <dbReference type="PROSITE" id="PS50206"/>
    </source>
</evidence>
<dbReference type="PANTHER" id="PTHR42709:SF6">
    <property type="entry name" value="UNDECAPRENYL PHOSPHATE TRANSPORTER A"/>
    <property type="match status" value="1"/>
</dbReference>
<dbReference type="AlphaFoldDB" id="A0A3S0R1K6"/>
<organism evidence="8 9">
    <name type="scientific">Dyella choica</name>
    <dbReference type="NCBI Taxonomy" id="1927959"/>
    <lineage>
        <taxon>Bacteria</taxon>
        <taxon>Pseudomonadati</taxon>
        <taxon>Pseudomonadota</taxon>
        <taxon>Gammaproteobacteria</taxon>
        <taxon>Lysobacterales</taxon>
        <taxon>Rhodanobacteraceae</taxon>
        <taxon>Dyella</taxon>
    </lineage>
</organism>
<dbReference type="InterPro" id="IPR001763">
    <property type="entry name" value="Rhodanese-like_dom"/>
</dbReference>
<evidence type="ECO:0000256" key="6">
    <source>
        <dbReference type="SAM" id="Phobius"/>
    </source>
</evidence>
<feature type="transmembrane region" description="Helical" evidence="6">
    <location>
        <begin position="145"/>
        <end position="169"/>
    </location>
</feature>
<comment type="caution">
    <text evidence="8">The sequence shown here is derived from an EMBL/GenBank/DDBJ whole genome shotgun (WGS) entry which is preliminary data.</text>
</comment>
<keyword evidence="5 6" id="KW-0472">Membrane</keyword>
<dbReference type="GO" id="GO:0005886">
    <property type="term" value="C:plasma membrane"/>
    <property type="evidence" value="ECO:0007669"/>
    <property type="project" value="UniProtKB-SubCell"/>
</dbReference>
<feature type="transmembrane region" description="Helical" evidence="6">
    <location>
        <begin position="175"/>
        <end position="200"/>
    </location>
</feature>
<feature type="transmembrane region" description="Helical" evidence="6">
    <location>
        <begin position="12"/>
        <end position="33"/>
    </location>
</feature>
<dbReference type="Proteomes" id="UP000274358">
    <property type="component" value="Unassembled WGS sequence"/>
</dbReference>
<dbReference type="InterPro" id="IPR051311">
    <property type="entry name" value="DedA_domain"/>
</dbReference>
<dbReference type="PROSITE" id="PS50206">
    <property type="entry name" value="RHODANESE_3"/>
    <property type="match status" value="1"/>
</dbReference>
<evidence type="ECO:0000256" key="1">
    <source>
        <dbReference type="ARBA" id="ARBA00004651"/>
    </source>
</evidence>
<feature type="transmembrane region" description="Helical" evidence="6">
    <location>
        <begin position="60"/>
        <end position="81"/>
    </location>
</feature>
<evidence type="ECO:0000256" key="5">
    <source>
        <dbReference type="ARBA" id="ARBA00023136"/>
    </source>
</evidence>
<comment type="subcellular location">
    <subcellularLocation>
        <location evidence="1">Cell membrane</location>
        <topology evidence="1">Multi-pass membrane protein</topology>
    </subcellularLocation>
</comment>
<reference evidence="8 9" key="1">
    <citation type="submission" date="2018-12" db="EMBL/GenBank/DDBJ databases">
        <title>Dyella dinghuensis sp. nov. DHOA06 and Dyella choica sp. nov. 4M-K27, isolated from forest soil.</title>
        <authorList>
            <person name="Qiu L.-H."/>
            <person name="Gao Z.-H."/>
        </authorList>
    </citation>
    <scope>NUCLEOTIDE SEQUENCE [LARGE SCALE GENOMIC DNA]</scope>
    <source>
        <strain evidence="8 9">4M-K27</strain>
    </source>
</reference>
<feature type="domain" description="Rhodanese" evidence="7">
    <location>
        <begin position="228"/>
        <end position="320"/>
    </location>
</feature>
<keyword evidence="9" id="KW-1185">Reference proteome</keyword>
<evidence type="ECO:0000313" key="9">
    <source>
        <dbReference type="Proteomes" id="UP000274358"/>
    </source>
</evidence>
<gene>
    <name evidence="8" type="ORF">EKH80_18440</name>
</gene>
<sequence>MQASRPEVIPVTHAIIELIAEYGLLLIFLNVLVEQAGLPLPAVPALVVAGALSSTGRLPLGGVVLVALLACLISDFAWYIAGRRYGASVMRTLCRISLSPDSCVKQSELRFQRWRGRILLIAKFVPGLSTIAPPLMGAMRLRPQVFMLLDALGSLLWIGLIVGLGYVFSQQIDRVLFALASAGTVAVEVLATLLFAYIVVKWWQRKRLLLALRLARINVDELHRLVEDGKAPVVVDVRSQAARLADSRIIPGALMANLGGIEQELKHVPIDQELVIYCSCPNEVSAATAAKGLIMLGYRKVRPLLGGLDAWADAGYAIEHLAVQSVAVPRAVVSGHAH</sequence>
<dbReference type="SMART" id="SM00450">
    <property type="entry name" value="RHOD"/>
    <property type="match status" value="1"/>
</dbReference>
<dbReference type="InterPro" id="IPR032816">
    <property type="entry name" value="VTT_dom"/>
</dbReference>
<keyword evidence="4 6" id="KW-1133">Transmembrane helix</keyword>
<protein>
    <submittedName>
        <fullName evidence="8">Sulfurtransferase</fullName>
    </submittedName>
</protein>
<accession>A0A3S0R1K6</accession>
<keyword evidence="2" id="KW-1003">Cell membrane</keyword>
<dbReference type="OrthoDB" id="21108at2"/>
<dbReference type="PANTHER" id="PTHR42709">
    <property type="entry name" value="ALKALINE PHOSPHATASE LIKE PROTEIN"/>
    <property type="match status" value="1"/>
</dbReference>
<evidence type="ECO:0000256" key="4">
    <source>
        <dbReference type="ARBA" id="ARBA00022989"/>
    </source>
</evidence>
<keyword evidence="3 6" id="KW-0812">Transmembrane</keyword>
<dbReference type="Pfam" id="PF00581">
    <property type="entry name" value="Rhodanese"/>
    <property type="match status" value="1"/>
</dbReference>
<evidence type="ECO:0000256" key="2">
    <source>
        <dbReference type="ARBA" id="ARBA00022475"/>
    </source>
</evidence>